<evidence type="ECO:0000313" key="2">
    <source>
        <dbReference type="Proteomes" id="UP000012159"/>
    </source>
</evidence>
<dbReference type="AlphaFoldDB" id="M6W3E1"/>
<sequence length="64" mass="7188">MGVSIPIIGGQERFISGSSPEEHSKGNEKFFYFIVDLFCSISLRVVSIRSPLVSEFLFKDSDFP</sequence>
<evidence type="ECO:0000313" key="1">
    <source>
        <dbReference type="EMBL" id="EMO64242.1"/>
    </source>
</evidence>
<dbReference type="EMBL" id="AKWF02000029">
    <property type="protein sequence ID" value="EMO64242.1"/>
    <property type="molecule type" value="Genomic_DNA"/>
</dbReference>
<name>M6W3E1_LEPBO</name>
<comment type="caution">
    <text evidence="1">The sequence shown here is derived from an EMBL/GenBank/DDBJ whole genome shotgun (WGS) entry which is preliminary data.</text>
</comment>
<organism evidence="1 2">
    <name type="scientific">Leptospira borgpetersenii serovar Pomona str. 200901868</name>
    <dbReference type="NCBI Taxonomy" id="1192866"/>
    <lineage>
        <taxon>Bacteria</taxon>
        <taxon>Pseudomonadati</taxon>
        <taxon>Spirochaetota</taxon>
        <taxon>Spirochaetia</taxon>
        <taxon>Leptospirales</taxon>
        <taxon>Leptospiraceae</taxon>
        <taxon>Leptospira</taxon>
    </lineage>
</organism>
<proteinExistence type="predicted"/>
<accession>M6W3E1</accession>
<protein>
    <submittedName>
        <fullName evidence="1">Uncharacterized protein</fullName>
    </submittedName>
</protein>
<gene>
    <name evidence="1" type="ORF">LEP1GSC133_0870</name>
</gene>
<dbReference type="Proteomes" id="UP000012159">
    <property type="component" value="Unassembled WGS sequence"/>
</dbReference>
<reference evidence="1 2" key="1">
    <citation type="submission" date="2013-01" db="EMBL/GenBank/DDBJ databases">
        <authorList>
            <person name="Harkins D.M."/>
            <person name="Durkin A.S."/>
            <person name="Brinkac L.M."/>
            <person name="Haft D.H."/>
            <person name="Selengut J.D."/>
            <person name="Sanka R."/>
            <person name="DePew J."/>
            <person name="Purushe J."/>
            <person name="Picardeau M."/>
            <person name="Werts C."/>
            <person name="Goarant C."/>
            <person name="Vinetz J.M."/>
            <person name="Sutton G.G."/>
            <person name="Nierman W.C."/>
            <person name="Fouts D.E."/>
        </authorList>
    </citation>
    <scope>NUCLEOTIDE SEQUENCE [LARGE SCALE GENOMIC DNA]</scope>
    <source>
        <strain evidence="1 2">200901868</strain>
    </source>
</reference>